<organism evidence="2 3">
    <name type="scientific">Cytophaga hutchinsonii (strain ATCC 33406 / DSM 1761 / CIP 103989 / NBRC 15051 / NCIMB 9469 / D465)</name>
    <dbReference type="NCBI Taxonomy" id="269798"/>
    <lineage>
        <taxon>Bacteria</taxon>
        <taxon>Pseudomonadati</taxon>
        <taxon>Bacteroidota</taxon>
        <taxon>Cytophagia</taxon>
        <taxon>Cytophagales</taxon>
        <taxon>Cytophagaceae</taxon>
        <taxon>Cytophaga</taxon>
    </lineage>
</organism>
<proteinExistence type="predicted"/>
<dbReference type="EMBL" id="CP000383">
    <property type="protein sequence ID" value="ABG58139.1"/>
    <property type="molecule type" value="Genomic_DNA"/>
</dbReference>
<keyword evidence="1" id="KW-0472">Membrane</keyword>
<evidence type="ECO:0000313" key="3">
    <source>
        <dbReference type="Proteomes" id="UP000001822"/>
    </source>
</evidence>
<keyword evidence="1" id="KW-0812">Transmembrane</keyword>
<name>A0A6N4SP88_CYTH3</name>
<keyword evidence="1" id="KW-1133">Transmembrane helix</keyword>
<gene>
    <name evidence="2" type="ordered locus">CHU_0856</name>
</gene>
<evidence type="ECO:0000313" key="2">
    <source>
        <dbReference type="EMBL" id="ABG58139.1"/>
    </source>
</evidence>
<dbReference type="KEGG" id="chu:CHU_0856"/>
<accession>A0A6N4SP88</accession>
<sequence>MSVNNVCDFTEERPEDFYSAKPLRRYIANVLMYLFFGINTTLIPHYYDACMRRLKPQQIKK</sequence>
<protein>
    <submittedName>
        <fullName evidence="2">Uncharacterized protein</fullName>
    </submittedName>
</protein>
<evidence type="ECO:0000256" key="1">
    <source>
        <dbReference type="SAM" id="Phobius"/>
    </source>
</evidence>
<dbReference type="Proteomes" id="UP000001822">
    <property type="component" value="Chromosome"/>
</dbReference>
<dbReference type="AlphaFoldDB" id="A0A6N4SP88"/>
<reference evidence="2 3" key="1">
    <citation type="journal article" date="2007" name="Appl. Environ. Microbiol.">
        <title>Genome sequence of the cellulolytic gliding bacterium Cytophaga hutchinsonii.</title>
        <authorList>
            <person name="Xie G."/>
            <person name="Bruce D.C."/>
            <person name="Challacombe J.F."/>
            <person name="Chertkov O."/>
            <person name="Detter J.C."/>
            <person name="Gilna P."/>
            <person name="Han C.S."/>
            <person name="Lucas S."/>
            <person name="Misra M."/>
            <person name="Myers G.L."/>
            <person name="Richardson P."/>
            <person name="Tapia R."/>
            <person name="Thayer N."/>
            <person name="Thompson L.S."/>
            <person name="Brettin T.S."/>
            <person name="Henrissat B."/>
            <person name="Wilson D.B."/>
            <person name="McBride M.J."/>
        </authorList>
    </citation>
    <scope>NUCLEOTIDE SEQUENCE [LARGE SCALE GENOMIC DNA]</scope>
    <source>
        <strain evidence="3">ATCC 33406 / DSM 1761 / CIP 103989 / NBRC 15051 / NCIMB 9469 / D465</strain>
    </source>
</reference>
<feature type="transmembrane region" description="Helical" evidence="1">
    <location>
        <begin position="26"/>
        <end position="47"/>
    </location>
</feature>
<keyword evidence="3" id="KW-1185">Reference proteome</keyword>